<comment type="caution">
    <text evidence="3">The sequence shown here is derived from an EMBL/GenBank/DDBJ whole genome shotgun (WGS) entry which is preliminary data.</text>
</comment>
<evidence type="ECO:0000313" key="3">
    <source>
        <dbReference type="EMBL" id="KAB1657893.1"/>
    </source>
</evidence>
<dbReference type="InterPro" id="IPR025241">
    <property type="entry name" value="DUF4190"/>
</dbReference>
<organism evidence="3 4">
    <name type="scientific">Pseudoclavibacter chungangensis</name>
    <dbReference type="NCBI Taxonomy" id="587635"/>
    <lineage>
        <taxon>Bacteria</taxon>
        <taxon>Bacillati</taxon>
        <taxon>Actinomycetota</taxon>
        <taxon>Actinomycetes</taxon>
        <taxon>Micrococcales</taxon>
        <taxon>Microbacteriaceae</taxon>
        <taxon>Pseudoclavibacter</taxon>
    </lineage>
</organism>
<feature type="transmembrane region" description="Helical" evidence="1">
    <location>
        <begin position="12"/>
        <end position="29"/>
    </location>
</feature>
<evidence type="ECO:0000259" key="2">
    <source>
        <dbReference type="Pfam" id="PF13828"/>
    </source>
</evidence>
<dbReference type="Proteomes" id="UP000467240">
    <property type="component" value="Unassembled WGS sequence"/>
</dbReference>
<protein>
    <submittedName>
        <fullName evidence="3">DUF4190 domain-containing protein</fullName>
    </submittedName>
</protein>
<dbReference type="AlphaFoldDB" id="A0A7J5BUV1"/>
<dbReference type="EMBL" id="WBJZ01000008">
    <property type="protein sequence ID" value="KAB1657893.1"/>
    <property type="molecule type" value="Genomic_DNA"/>
</dbReference>
<feature type="transmembrane region" description="Helical" evidence="1">
    <location>
        <begin position="35"/>
        <end position="51"/>
    </location>
</feature>
<accession>A0A7J5BUV1</accession>
<reference evidence="3 4" key="1">
    <citation type="submission" date="2019-09" db="EMBL/GenBank/DDBJ databases">
        <title>Phylogeny of genus Pseudoclavibacter and closely related genus.</title>
        <authorList>
            <person name="Li Y."/>
        </authorList>
    </citation>
    <scope>NUCLEOTIDE SEQUENCE [LARGE SCALE GENOMIC DNA]</scope>
    <source>
        <strain evidence="3 4">DSM 23821</strain>
    </source>
</reference>
<proteinExistence type="predicted"/>
<evidence type="ECO:0000256" key="1">
    <source>
        <dbReference type="SAM" id="Phobius"/>
    </source>
</evidence>
<dbReference type="Pfam" id="PF13828">
    <property type="entry name" value="DUF4190"/>
    <property type="match status" value="1"/>
</dbReference>
<keyword evidence="4" id="KW-1185">Reference proteome</keyword>
<sequence length="100" mass="10685">MQQPQQHRTNPLAVVAICCAGGGFLLQWVLPFFGLGMVAGVVCGHIALSQISRTGEQGRGLALTGVIIGYVGIGIGLLWTLLWLLIFAPLFGYGLHYPSY</sequence>
<keyword evidence="1" id="KW-0812">Transmembrane</keyword>
<dbReference type="OrthoDB" id="4374883at2"/>
<keyword evidence="1" id="KW-0472">Membrane</keyword>
<feature type="domain" description="DUF4190" evidence="2">
    <location>
        <begin position="12"/>
        <end position="78"/>
    </location>
</feature>
<gene>
    <name evidence="3" type="ORF">F8O01_07885</name>
</gene>
<name>A0A7J5BUV1_9MICO</name>
<evidence type="ECO:0000313" key="4">
    <source>
        <dbReference type="Proteomes" id="UP000467240"/>
    </source>
</evidence>
<feature type="transmembrane region" description="Helical" evidence="1">
    <location>
        <begin position="63"/>
        <end position="91"/>
    </location>
</feature>
<keyword evidence="1" id="KW-1133">Transmembrane helix</keyword>